<proteinExistence type="inferred from homology"/>
<dbReference type="VEuPathDB" id="FungiDB:CHGG_07953"/>
<keyword evidence="5" id="KW-0653">Protein transport</keyword>
<gene>
    <name evidence="9" type="ORF">CHGG_07953</name>
</gene>
<dbReference type="GO" id="GO:0005049">
    <property type="term" value="F:nuclear export signal receptor activity"/>
    <property type="evidence" value="ECO:0007669"/>
    <property type="project" value="EnsemblFungi"/>
</dbReference>
<dbReference type="Proteomes" id="UP000001056">
    <property type="component" value="Unassembled WGS sequence"/>
</dbReference>
<comment type="similarity">
    <text evidence="2">Belongs to the exportin family.</text>
</comment>
<dbReference type="Pfam" id="PF18784">
    <property type="entry name" value="CRM1_repeat_2"/>
    <property type="match status" value="1"/>
</dbReference>
<dbReference type="GO" id="GO:0006611">
    <property type="term" value="P:protein export from nucleus"/>
    <property type="evidence" value="ECO:0007669"/>
    <property type="project" value="EnsemblFungi"/>
</dbReference>
<feature type="domain" description="Exportin-1 C-terminal" evidence="8">
    <location>
        <begin position="689"/>
        <end position="982"/>
    </location>
</feature>
<dbReference type="InterPro" id="IPR045065">
    <property type="entry name" value="XPO1/5"/>
</dbReference>
<dbReference type="Pfam" id="PF18777">
    <property type="entry name" value="CRM1_repeat"/>
    <property type="match status" value="1"/>
</dbReference>
<evidence type="ECO:0000256" key="5">
    <source>
        <dbReference type="ARBA" id="ARBA00022927"/>
    </source>
</evidence>
<dbReference type="GO" id="GO:0034399">
    <property type="term" value="C:nuclear periphery"/>
    <property type="evidence" value="ECO:0007669"/>
    <property type="project" value="EnsemblFungi"/>
</dbReference>
<dbReference type="FunFam" id="1.25.10.10:FF:000490">
    <property type="entry name" value="CRM1p Major karyopherin"/>
    <property type="match status" value="1"/>
</dbReference>
<dbReference type="Gene3D" id="1.25.10.10">
    <property type="entry name" value="Leucine-rich Repeat Variant"/>
    <property type="match status" value="1"/>
</dbReference>
<reference evidence="10" key="1">
    <citation type="journal article" date="2015" name="Genome Announc.">
        <title>Draft genome sequence of the cellulolytic fungus Chaetomium globosum.</title>
        <authorList>
            <person name="Cuomo C.A."/>
            <person name="Untereiner W.A."/>
            <person name="Ma L.-J."/>
            <person name="Grabherr M."/>
            <person name="Birren B.W."/>
        </authorList>
    </citation>
    <scope>NUCLEOTIDE SEQUENCE [LARGE SCALE GENOMIC DNA]</scope>
    <source>
        <strain evidence="10">ATCC 6205 / CBS 148.51 / DSM 1962 / NBRC 6347 / NRRL 1970</strain>
    </source>
</reference>
<comment type="subcellular location">
    <subcellularLocation>
        <location evidence="1">Nucleus</location>
    </subcellularLocation>
</comment>
<evidence type="ECO:0000256" key="3">
    <source>
        <dbReference type="ARBA" id="ARBA00022448"/>
    </source>
</evidence>
<dbReference type="InterPro" id="IPR040485">
    <property type="entry name" value="XPO1_repeat_3"/>
</dbReference>
<dbReference type="GO" id="GO:0030621">
    <property type="term" value="F:U4 snRNA binding"/>
    <property type="evidence" value="ECO:0007669"/>
    <property type="project" value="EnsemblFungi"/>
</dbReference>
<dbReference type="InParanoid" id="Q2GVQ1"/>
<name>Q2GVQ1_CHAGB</name>
<evidence type="ECO:0000313" key="9">
    <source>
        <dbReference type="EMBL" id="EAQ86700.1"/>
    </source>
</evidence>
<dbReference type="HOGENOM" id="CLU_011906_0_0_1"/>
<protein>
    <recommendedName>
        <fullName evidence="8">Exportin-1 C-terminal domain-containing protein</fullName>
    </recommendedName>
</protein>
<dbReference type="GO" id="GO:0030619">
    <property type="term" value="F:U1 snRNA binding"/>
    <property type="evidence" value="ECO:0007669"/>
    <property type="project" value="EnsemblFungi"/>
</dbReference>
<dbReference type="GO" id="GO:0000055">
    <property type="term" value="P:ribosomal large subunit export from nucleus"/>
    <property type="evidence" value="ECO:0007669"/>
    <property type="project" value="EnsemblFungi"/>
</dbReference>
<dbReference type="STRING" id="306901.Q2GVQ1"/>
<dbReference type="OrthoDB" id="27218at2759"/>
<evidence type="ECO:0000256" key="2">
    <source>
        <dbReference type="ARBA" id="ARBA00009466"/>
    </source>
</evidence>
<dbReference type="InterPro" id="IPR014877">
    <property type="entry name" value="XPO1_C_dom"/>
</dbReference>
<dbReference type="GO" id="GO:0000056">
    <property type="term" value="P:ribosomal small subunit export from nucleus"/>
    <property type="evidence" value="ECO:0007669"/>
    <property type="project" value="TreeGrafter"/>
</dbReference>
<dbReference type="eggNOG" id="KOG2020">
    <property type="taxonomic scope" value="Eukaryota"/>
</dbReference>
<dbReference type="EMBL" id="CH408033">
    <property type="protein sequence ID" value="EAQ86700.1"/>
    <property type="molecule type" value="Genomic_DNA"/>
</dbReference>
<dbReference type="GeneID" id="4394240"/>
<dbReference type="GO" id="GO:0005816">
    <property type="term" value="C:spindle pole body"/>
    <property type="evidence" value="ECO:0007669"/>
    <property type="project" value="EnsemblFungi"/>
</dbReference>
<dbReference type="GO" id="GO:0005737">
    <property type="term" value="C:cytoplasm"/>
    <property type="evidence" value="ECO:0007669"/>
    <property type="project" value="TreeGrafter"/>
</dbReference>
<dbReference type="OMA" id="WAFKHNN"/>
<accession>Q2GVQ1</accession>
<dbReference type="InterPro" id="IPR011989">
    <property type="entry name" value="ARM-like"/>
</dbReference>
<dbReference type="InterPro" id="IPR041123">
    <property type="entry name" value="CRM1_repeat"/>
</dbReference>
<evidence type="ECO:0000256" key="7">
    <source>
        <dbReference type="ARBA" id="ARBA00025147"/>
    </source>
</evidence>
<dbReference type="InterPro" id="IPR041235">
    <property type="entry name" value="Exp1_repeat_2"/>
</dbReference>
<evidence type="ECO:0000256" key="1">
    <source>
        <dbReference type="ARBA" id="ARBA00004123"/>
    </source>
</evidence>
<dbReference type="GO" id="GO:0006406">
    <property type="term" value="P:mRNA export from nucleus"/>
    <property type="evidence" value="ECO:0007669"/>
    <property type="project" value="EnsemblFungi"/>
</dbReference>
<dbReference type="GO" id="GO:0017070">
    <property type="term" value="F:U6 snRNA binding"/>
    <property type="evidence" value="ECO:0007669"/>
    <property type="project" value="EnsemblFungi"/>
</dbReference>
<dbReference type="AlphaFoldDB" id="Q2GVQ1"/>
<dbReference type="PANTHER" id="PTHR11223:SF2">
    <property type="entry name" value="EXPORTIN-1"/>
    <property type="match status" value="1"/>
</dbReference>
<dbReference type="GO" id="GO:0034501">
    <property type="term" value="P:protein localization to kinetochore"/>
    <property type="evidence" value="ECO:0007669"/>
    <property type="project" value="EnsemblFungi"/>
</dbReference>
<dbReference type="RefSeq" id="XP_001225609.1">
    <property type="nucleotide sequence ID" value="XM_001225608.1"/>
</dbReference>
<dbReference type="GO" id="GO:0061608">
    <property type="term" value="F:nuclear import signal receptor activity"/>
    <property type="evidence" value="ECO:0007669"/>
    <property type="project" value="EnsemblFungi"/>
</dbReference>
<sequence>MLTTRVIVIAKSCPSRSEPGTSTITDPPNCAAILTNRSLQFKEDPDAWLMVDDILSRATYEQTKCLHPPWSSHGTSVKARIRNFVVQYILQCSNSEEALKTHRTLLNKLNLVLVSVLKQEWPHNWPTFINEIISACHSSLSVCENNMIILRLLSEEVFDYSAEQMTSTKTRNLKTTMCAEFSQIFQLCQEILNSADQPSLIKATLETLLRFCNWIPLGYIFETPLIETLRTRFLEVPEFRNITLQCLTEIGGLQTGGPGQMNSYDEQLVKMFTEVLTSISNIIPLDMDLKTTYPQSNSRDQEFIQNLALFLCNFYGMHLPLIENLPNRDFLTHGHFYLIRISQIDDREIFKICLDYWLKLVQELYEEMQSLPISDMTSMSLNVMGGGGAPNPALLTNYPLRKHKYNEVLSNLRVVMIEKMVRPEEVLIVENEEGEIVREFVKETDTVQLYKTIRECLVYLTHLNVIDTEQIMTEKLARQVDGSEWSWHNCNVLCWAIGSISLAMNEETEKRFLVTVIKDLLGLTEMKRGKDNKAVVASNIMYIVGQYPRFLKAHWKFLKTVDMACDTFIKIAKQCRRHFVALQPSENEPFIEEIIRNLGKITCDLTPQQVHTFYEACGYMVAAQGNRNQQERLLSELMAIPNAAWDEIIKQATINPAILQDADTIKIIGNIMKTNVSACSSIGPYFFPQIGRLYNDMLQMYAATSQLISEAVAREGEIATKMPKVRGLRTIKKEILKLIETFVDKAEDLQAVRTQMVPQLLDSVLVDYSRNVAGARDAEVLKAMTAMITKLSHLMEDQVPVIMENVFECTLDMINKDFSEFPEHRVEFFNLLRAINLHCFPALLKLDNRQFKFVIDSCLWASKHDNRDVETAGLNMCLELINNIAEKTDVQTSNAFFNQFFITILQDVFFVLTDQDHKAGFKTQSMLLMRLFYFISPADATQPKIQGPIYQPDQAQPGTSNREFLGNFVSTLLQNAFGNLTP</sequence>
<dbReference type="GO" id="GO:0000776">
    <property type="term" value="C:kinetochore"/>
    <property type="evidence" value="ECO:0007669"/>
    <property type="project" value="EnsemblFungi"/>
</dbReference>
<evidence type="ECO:0000313" key="10">
    <source>
        <dbReference type="Proteomes" id="UP000001056"/>
    </source>
</evidence>
<evidence type="ECO:0000259" key="8">
    <source>
        <dbReference type="SMART" id="SM01102"/>
    </source>
</evidence>
<evidence type="ECO:0000256" key="6">
    <source>
        <dbReference type="ARBA" id="ARBA00023242"/>
    </source>
</evidence>
<dbReference type="Pfam" id="PF08389">
    <property type="entry name" value="Xpo1"/>
    <property type="match status" value="1"/>
</dbReference>
<dbReference type="Pfam" id="PF08767">
    <property type="entry name" value="CRM1_C"/>
    <property type="match status" value="1"/>
</dbReference>
<dbReference type="PANTHER" id="PTHR11223">
    <property type="entry name" value="EXPORTIN 1/5"/>
    <property type="match status" value="1"/>
</dbReference>
<dbReference type="InterPro" id="IPR016024">
    <property type="entry name" value="ARM-type_fold"/>
</dbReference>
<dbReference type="FunCoup" id="Q2GVQ1">
    <property type="interactions" value="1284"/>
</dbReference>
<organism evidence="9 10">
    <name type="scientific">Chaetomium globosum (strain ATCC 6205 / CBS 148.51 / DSM 1962 / NBRC 6347 / NRRL 1970)</name>
    <name type="common">Soil fungus</name>
    <dbReference type="NCBI Taxonomy" id="306901"/>
    <lineage>
        <taxon>Eukaryota</taxon>
        <taxon>Fungi</taxon>
        <taxon>Dikarya</taxon>
        <taxon>Ascomycota</taxon>
        <taxon>Pezizomycotina</taxon>
        <taxon>Sordariomycetes</taxon>
        <taxon>Sordariomycetidae</taxon>
        <taxon>Sordariales</taxon>
        <taxon>Chaetomiaceae</taxon>
        <taxon>Chaetomium</taxon>
    </lineage>
</organism>
<comment type="function">
    <text evidence="7">tRNA nucleus export receptor which facilitates tRNA translocation across the nuclear pore complex. Involved in pre-tRNA splicing, probably by affecting the interaction of pre-tRNA with splicing endonuclease.</text>
</comment>
<keyword evidence="6" id="KW-0539">Nucleus</keyword>
<dbReference type="SUPFAM" id="SSF48371">
    <property type="entry name" value="ARM repeat"/>
    <property type="match status" value="2"/>
</dbReference>
<dbReference type="GO" id="GO:0008033">
    <property type="term" value="P:tRNA processing"/>
    <property type="evidence" value="ECO:0007669"/>
    <property type="project" value="UniProtKB-KW"/>
</dbReference>
<keyword evidence="10" id="KW-1185">Reference proteome</keyword>
<dbReference type="GO" id="GO:0030623">
    <property type="term" value="F:U5 snRNA binding"/>
    <property type="evidence" value="ECO:0007669"/>
    <property type="project" value="EnsemblFungi"/>
</dbReference>
<dbReference type="GO" id="GO:0030620">
    <property type="term" value="F:U2 snRNA binding"/>
    <property type="evidence" value="ECO:0007669"/>
    <property type="project" value="EnsemblFungi"/>
</dbReference>
<evidence type="ECO:0000256" key="4">
    <source>
        <dbReference type="ARBA" id="ARBA00022694"/>
    </source>
</evidence>
<dbReference type="Pfam" id="PF18787">
    <property type="entry name" value="CRM1_repeat_3"/>
    <property type="match status" value="1"/>
</dbReference>
<keyword evidence="3" id="KW-0813">Transport</keyword>
<dbReference type="GO" id="GO:0071528">
    <property type="term" value="P:tRNA re-export from nucleus"/>
    <property type="evidence" value="ECO:0007669"/>
    <property type="project" value="EnsemblFungi"/>
</dbReference>
<dbReference type="InterPro" id="IPR013598">
    <property type="entry name" value="Exportin-1/Importin-b-like"/>
</dbReference>
<dbReference type="SMART" id="SM01102">
    <property type="entry name" value="CRM1_C"/>
    <property type="match status" value="1"/>
</dbReference>
<keyword evidence="4" id="KW-0819">tRNA processing</keyword>